<feature type="non-terminal residue" evidence="2">
    <location>
        <position position="311"/>
    </location>
</feature>
<dbReference type="Proteomes" id="UP000886110">
    <property type="component" value="Unassembled WGS sequence"/>
</dbReference>
<dbReference type="NCBIfam" id="NF004326">
    <property type="entry name" value="PRK05720.1"/>
    <property type="match status" value="1"/>
</dbReference>
<dbReference type="InterPro" id="IPR037171">
    <property type="entry name" value="NagB/RpiA_transferase-like"/>
</dbReference>
<dbReference type="FunFam" id="3.40.50.10470:FF:000006">
    <property type="entry name" value="Methylthioribose-1-phosphate isomerase"/>
    <property type="match status" value="1"/>
</dbReference>
<dbReference type="InterPro" id="IPR011559">
    <property type="entry name" value="Initiation_fac_2B_a/b/d"/>
</dbReference>
<gene>
    <name evidence="2" type="primary">mtnA</name>
    <name evidence="2" type="ORF">ENL19_02605</name>
</gene>
<dbReference type="InterPro" id="IPR027363">
    <property type="entry name" value="M1Pi_N"/>
</dbReference>
<dbReference type="InterPro" id="IPR042529">
    <property type="entry name" value="IF_2B-like_C"/>
</dbReference>
<proteinExistence type="inferred from homology"/>
<protein>
    <submittedName>
        <fullName evidence="2">S-methyl-5-thioribose-1-phosphate isomerase</fullName>
        <ecNumber evidence="2">5.3.1.23</ecNumber>
    </submittedName>
</protein>
<accession>A0A7C5HNH1</accession>
<dbReference type="NCBIfam" id="TIGR00512">
    <property type="entry name" value="salvage_mtnA"/>
    <property type="match status" value="1"/>
</dbReference>
<sequence length="311" mass="34226">MKFKTIEWLGDRVRIIDQRGLPLKENYLDLRTPEEVYDAIKNMAIRGAPAIGVIAGYGVALAALRDGSKEQILNKIELLSKSRPTAYNLFYALERMKKIVESGAETDKIIREAIKIHNEDIEICNKMGEYGSKLLPEKAICMTICNAGALATGGIGTALGVFYKAKEMGKVIKVFVPETRPFLQGARLTAWELMKNGIEAVLIADGAKAFILQREKVDAIFVGADRIALNGDTANKIGTFGLAINAEKIGVPFYVVAPSTTFDRTIKTGEDIPIEERNPDEITHLNEIRIAPEGIKVKNPVFDVTPHSLIN</sequence>
<dbReference type="InterPro" id="IPR000649">
    <property type="entry name" value="IF-2B-related"/>
</dbReference>
<dbReference type="PANTHER" id="PTHR43475:SF1">
    <property type="entry name" value="METHYLTHIORIBOSE-1-PHOSPHATE ISOMERASE"/>
    <property type="match status" value="1"/>
</dbReference>
<keyword evidence="1 2" id="KW-0413">Isomerase</keyword>
<dbReference type="FunFam" id="1.20.120.420:FF:000003">
    <property type="entry name" value="Methylthioribose-1-phosphate isomerase"/>
    <property type="match status" value="1"/>
</dbReference>
<evidence type="ECO:0000313" key="2">
    <source>
        <dbReference type="EMBL" id="HHE04935.1"/>
    </source>
</evidence>
<reference evidence="2" key="1">
    <citation type="journal article" date="2020" name="mSystems">
        <title>Genome- and Community-Level Interaction Insights into Carbon Utilization and Element Cycling Functions of Hydrothermarchaeota in Hydrothermal Sediment.</title>
        <authorList>
            <person name="Zhou Z."/>
            <person name="Liu Y."/>
            <person name="Xu W."/>
            <person name="Pan J."/>
            <person name="Luo Z.H."/>
            <person name="Li M."/>
        </authorList>
    </citation>
    <scope>NUCLEOTIDE SEQUENCE [LARGE SCALE GENOMIC DNA]</scope>
    <source>
        <strain evidence="2">HyVt-74</strain>
    </source>
</reference>
<dbReference type="EMBL" id="DRTB01000200">
    <property type="protein sequence ID" value="HHE04935.1"/>
    <property type="molecule type" value="Genomic_DNA"/>
</dbReference>
<dbReference type="PANTHER" id="PTHR43475">
    <property type="entry name" value="METHYLTHIORIBOSE-1-PHOSPHATE ISOMERASE"/>
    <property type="match status" value="1"/>
</dbReference>
<dbReference type="HAMAP" id="MF_01678">
    <property type="entry name" value="Salvage_MtnA"/>
    <property type="match status" value="1"/>
</dbReference>
<dbReference type="Gene3D" id="3.40.50.10470">
    <property type="entry name" value="Translation initiation factor eif-2b, domain 2"/>
    <property type="match status" value="1"/>
</dbReference>
<evidence type="ECO:0000256" key="1">
    <source>
        <dbReference type="ARBA" id="ARBA00023235"/>
    </source>
</evidence>
<dbReference type="AlphaFoldDB" id="A0A7C5HNH1"/>
<dbReference type="Pfam" id="PF01008">
    <property type="entry name" value="IF-2B"/>
    <property type="match status" value="1"/>
</dbReference>
<dbReference type="NCBIfam" id="TIGR00524">
    <property type="entry name" value="eIF-2B_rel"/>
    <property type="match status" value="1"/>
</dbReference>
<dbReference type="Gene3D" id="1.20.120.420">
    <property type="entry name" value="translation initiation factor eif-2b, domain 1"/>
    <property type="match status" value="1"/>
</dbReference>
<dbReference type="InterPro" id="IPR005251">
    <property type="entry name" value="IF-M1Pi"/>
</dbReference>
<dbReference type="SUPFAM" id="SSF100950">
    <property type="entry name" value="NagB/RpiA/CoA transferase-like"/>
    <property type="match status" value="1"/>
</dbReference>
<dbReference type="GO" id="GO:0019509">
    <property type="term" value="P:L-methionine salvage from methylthioadenosine"/>
    <property type="evidence" value="ECO:0007669"/>
    <property type="project" value="TreeGrafter"/>
</dbReference>
<organism evidence="2">
    <name type="scientific">candidate division WOR-3 bacterium</name>
    <dbReference type="NCBI Taxonomy" id="2052148"/>
    <lineage>
        <taxon>Bacteria</taxon>
        <taxon>Bacteria division WOR-3</taxon>
    </lineage>
</organism>
<comment type="caution">
    <text evidence="2">The sequence shown here is derived from an EMBL/GenBank/DDBJ whole genome shotgun (WGS) entry which is preliminary data.</text>
</comment>
<dbReference type="GO" id="GO:0046523">
    <property type="term" value="F:S-methyl-5-thioribose-1-phosphate isomerase activity"/>
    <property type="evidence" value="ECO:0007669"/>
    <property type="project" value="UniProtKB-EC"/>
</dbReference>
<dbReference type="EC" id="5.3.1.23" evidence="2"/>
<name>A0A7C5HNH1_UNCW3</name>